<protein>
    <submittedName>
        <fullName evidence="2">Uncharacterized protein</fullName>
    </submittedName>
</protein>
<feature type="region of interest" description="Disordered" evidence="1">
    <location>
        <begin position="14"/>
        <end position="109"/>
    </location>
</feature>
<reference evidence="2" key="5">
    <citation type="journal article" date="2002" name="Nature">
        <title>Analysis of the mouse transcriptome based on functional annotation of 60,770 full-length cDNAs.</title>
        <authorList>
            <consortium name="The FANTOM Consortium and the RIKEN Genome Exploration Research Group Phase I and II Team"/>
        </authorList>
    </citation>
    <scope>NUCLEOTIDE SEQUENCE</scope>
    <source>
        <strain evidence="2">NOD</strain>
        <tissue evidence="2">Activated spleen</tissue>
    </source>
</reference>
<reference evidence="2" key="6">
    <citation type="submission" date="2004-03" db="EMBL/GenBank/DDBJ databases">
        <authorList>
            <person name="Arakawa T."/>
            <person name="Carninci P."/>
            <person name="Fukuda S."/>
            <person name="Hashizume W."/>
            <person name="Hayashida K."/>
            <person name="Hori F."/>
            <person name="Iida J."/>
            <person name="Imamura K."/>
            <person name="Imotani K."/>
            <person name="Itoh M."/>
            <person name="Kanagawa S."/>
            <person name="Kawai J."/>
            <person name="Kojima M."/>
            <person name="Konno H."/>
            <person name="Murata M."/>
            <person name="Nakamura M."/>
            <person name="Ninomiya N."/>
            <person name="Nishiyori H."/>
            <person name="Nomura K."/>
            <person name="Ohno M."/>
            <person name="Sakazume N."/>
            <person name="Sano H."/>
            <person name="Sasaki D."/>
            <person name="Shibata K."/>
            <person name="Shiraki T."/>
            <person name="Tagami M."/>
            <person name="Tagami Y."/>
            <person name="Waki K."/>
            <person name="Watahiki A."/>
            <person name="Muramatsu M."/>
            <person name="Hayashizaki Y."/>
        </authorList>
    </citation>
    <scope>NUCLEOTIDE SEQUENCE</scope>
    <source>
        <strain evidence="2">NOD</strain>
        <tissue evidence="2">Activated spleen</tissue>
    </source>
</reference>
<dbReference type="AlphaFoldDB" id="Q3U1I1"/>
<gene>
    <name evidence="3" type="primary">Gm10563</name>
</gene>
<reference evidence="2" key="8">
    <citation type="journal article" date="2005" name="Science">
        <title>Antisense Transcription in the Mammalian Transcriptome.</title>
        <authorList>
            <consortium name="RIKEN Genome Exploration Research Group and Genome Science Group (Genome Network Project Core Group) and the FANTOM Consortium"/>
        </authorList>
    </citation>
    <scope>NUCLEOTIDE SEQUENCE</scope>
    <source>
        <strain evidence="2">NOD</strain>
        <tissue evidence="2">Activated spleen</tissue>
    </source>
</reference>
<accession>Q3U1I1</accession>
<feature type="compositionally biased region" description="Basic residues" evidence="1">
    <location>
        <begin position="34"/>
        <end position="44"/>
    </location>
</feature>
<dbReference type="EMBL" id="AK155949">
    <property type="protein sequence ID" value="BAE33516.1"/>
    <property type="molecule type" value="mRNA"/>
</dbReference>
<evidence type="ECO:0000256" key="1">
    <source>
        <dbReference type="SAM" id="MobiDB-lite"/>
    </source>
</evidence>
<reference evidence="2" key="1">
    <citation type="journal article" date="1999" name="Methods Enzymol.">
        <title>High-efficiency full-length cDNA cloning.</title>
        <authorList>
            <person name="Carninci P."/>
            <person name="Hayashizaki Y."/>
        </authorList>
    </citation>
    <scope>NUCLEOTIDE SEQUENCE</scope>
    <source>
        <strain evidence="2">NOD</strain>
        <tissue evidence="2">Activated spleen</tissue>
    </source>
</reference>
<name>Q3U1I1_MOUSE</name>
<evidence type="ECO:0000313" key="2">
    <source>
        <dbReference type="EMBL" id="BAE33516.1"/>
    </source>
</evidence>
<reference evidence="2" key="7">
    <citation type="journal article" date="2005" name="Science">
        <title>The Transcriptional Landscape of the Mammalian Genome.</title>
        <authorList>
            <consortium name="The FANTOM Consortium"/>
            <consortium name="Riken Genome Exploration Research Group and Genome Science Group (Genome Network Project Core Group)"/>
        </authorList>
    </citation>
    <scope>NUCLEOTIDE SEQUENCE</scope>
    <source>
        <strain evidence="2">NOD</strain>
        <tissue evidence="2">Activated spleen</tissue>
    </source>
</reference>
<dbReference type="MGI" id="MGI:3642630">
    <property type="gene designation" value="Gm10563"/>
</dbReference>
<reference evidence="2" key="2">
    <citation type="journal article" date="2000" name="Genome Res.">
        <title>Normalization and subtraction of cap-trapper-selected cDNAs to prepare full-length cDNA libraries for rapid discovery of new genes.</title>
        <authorList>
            <person name="Carninci P."/>
            <person name="Shibata Y."/>
            <person name="Hayatsu N."/>
            <person name="Sugahara Y."/>
            <person name="Shibata K."/>
            <person name="Itoh M."/>
            <person name="Konno H."/>
            <person name="Okazaki Y."/>
            <person name="Muramatsu M."/>
            <person name="Hayashizaki Y."/>
        </authorList>
    </citation>
    <scope>NUCLEOTIDE SEQUENCE</scope>
    <source>
        <strain evidence="2">NOD</strain>
        <tissue evidence="2">Activated spleen</tissue>
    </source>
</reference>
<feature type="compositionally biased region" description="Basic and acidic residues" evidence="1">
    <location>
        <begin position="15"/>
        <end position="33"/>
    </location>
</feature>
<evidence type="ECO:0000313" key="3">
    <source>
        <dbReference type="MGI" id="MGI:3642630"/>
    </source>
</evidence>
<dbReference type="AGR" id="MGI:3642630"/>
<reference evidence="2" key="4">
    <citation type="journal article" date="2001" name="Nature">
        <title>Functional annotation of a full-length mouse cDNA collection.</title>
        <authorList>
            <consortium name="The RIKEN Genome Exploration Research Group Phase II Team and the FANTOM Consortium"/>
        </authorList>
    </citation>
    <scope>NUCLEOTIDE SEQUENCE</scope>
    <source>
        <strain evidence="2">NOD</strain>
        <tissue evidence="2">Activated spleen</tissue>
    </source>
</reference>
<reference evidence="2" key="3">
    <citation type="journal article" date="2000" name="Genome Res.">
        <title>RIKEN integrated sequence analysis (RISA) system--384-format sequencing pipeline with 384 multicapillary sequencer.</title>
        <authorList>
            <person name="Shibata K."/>
            <person name="Itoh M."/>
            <person name="Aizawa K."/>
            <person name="Nagaoka S."/>
            <person name="Sasaki N."/>
            <person name="Carninci P."/>
            <person name="Konno H."/>
            <person name="Akiyama J."/>
            <person name="Nishi K."/>
            <person name="Kitsunai T."/>
            <person name="Tashiro H."/>
            <person name="Itoh M."/>
            <person name="Sumi N."/>
            <person name="Ishii Y."/>
            <person name="Nakamura S."/>
            <person name="Hazama M."/>
            <person name="Nishine T."/>
            <person name="Harada A."/>
            <person name="Yamamoto R."/>
            <person name="Matsumoto H."/>
            <person name="Sakaguchi S."/>
            <person name="Ikegami T."/>
            <person name="Kashiwagi K."/>
            <person name="Fujiwake S."/>
            <person name="Inoue K."/>
            <person name="Togawa Y."/>
            <person name="Izawa M."/>
            <person name="Ohara E."/>
            <person name="Watahiki M."/>
            <person name="Yoneda Y."/>
            <person name="Ishikawa T."/>
            <person name="Ozawa K."/>
            <person name="Tanaka T."/>
            <person name="Matsuura S."/>
            <person name="Kawai J."/>
            <person name="Okazaki Y."/>
            <person name="Muramatsu M."/>
            <person name="Inoue Y."/>
            <person name="Kira A."/>
            <person name="Hayashizaki Y."/>
        </authorList>
    </citation>
    <scope>NUCLEOTIDE SEQUENCE</scope>
    <source>
        <strain evidence="2">NOD</strain>
        <tissue evidence="2">Activated spleen</tissue>
    </source>
</reference>
<feature type="compositionally biased region" description="Basic and acidic residues" evidence="1">
    <location>
        <begin position="45"/>
        <end position="55"/>
    </location>
</feature>
<proteinExistence type="evidence at transcript level"/>
<organism evidence="2">
    <name type="scientific">Mus musculus</name>
    <name type="common">Mouse</name>
    <dbReference type="NCBI Taxonomy" id="10090"/>
    <lineage>
        <taxon>Eukaryota</taxon>
        <taxon>Metazoa</taxon>
        <taxon>Chordata</taxon>
        <taxon>Craniata</taxon>
        <taxon>Vertebrata</taxon>
        <taxon>Euteleostomi</taxon>
        <taxon>Mammalia</taxon>
        <taxon>Eutheria</taxon>
        <taxon>Euarchontoglires</taxon>
        <taxon>Glires</taxon>
        <taxon>Rodentia</taxon>
        <taxon>Myomorpha</taxon>
        <taxon>Muroidea</taxon>
        <taxon>Muridae</taxon>
        <taxon>Murinae</taxon>
        <taxon>Mus</taxon>
        <taxon>Mus</taxon>
    </lineage>
</organism>
<sequence>MVLLGQNEFQDNQDYTEKLCLERKKERKKEEKKKEKKRKEKKRKEREETRKGEKKREKRKGKLQRLELDTAASLSQADRVLMRRPSPATEQCESRASVDVQDSPGGFAF</sequence>